<sequence>MTKGLTCSLSAGDMSDFFVDLMGRQNTELGPAGPFNLGRDLEHSQKAMAASTKVHTFPNTPLSLFYKTEN</sequence>
<organism evidence="1 2">
    <name type="scientific">Chiloscyllium punctatum</name>
    <name type="common">Brownbanded bambooshark</name>
    <name type="synonym">Hemiscyllium punctatum</name>
    <dbReference type="NCBI Taxonomy" id="137246"/>
    <lineage>
        <taxon>Eukaryota</taxon>
        <taxon>Metazoa</taxon>
        <taxon>Chordata</taxon>
        <taxon>Craniata</taxon>
        <taxon>Vertebrata</taxon>
        <taxon>Chondrichthyes</taxon>
        <taxon>Elasmobranchii</taxon>
        <taxon>Galeomorphii</taxon>
        <taxon>Galeoidea</taxon>
        <taxon>Orectolobiformes</taxon>
        <taxon>Hemiscylliidae</taxon>
        <taxon>Chiloscyllium</taxon>
    </lineage>
</organism>
<dbReference type="EMBL" id="BEZZ01004822">
    <property type="protein sequence ID" value="GCC19221.1"/>
    <property type="molecule type" value="Genomic_DNA"/>
</dbReference>
<dbReference type="Proteomes" id="UP000287033">
    <property type="component" value="Unassembled WGS sequence"/>
</dbReference>
<proteinExistence type="predicted"/>
<evidence type="ECO:0000313" key="1">
    <source>
        <dbReference type="EMBL" id="GCC19221.1"/>
    </source>
</evidence>
<protein>
    <submittedName>
        <fullName evidence="1">Uncharacterized protein</fullName>
    </submittedName>
</protein>
<keyword evidence="2" id="KW-1185">Reference proteome</keyword>
<dbReference type="AlphaFoldDB" id="A0A401RM15"/>
<comment type="caution">
    <text evidence="1">The sequence shown here is derived from an EMBL/GenBank/DDBJ whole genome shotgun (WGS) entry which is preliminary data.</text>
</comment>
<dbReference type="OrthoDB" id="9397481at2759"/>
<accession>A0A401RM15</accession>
<reference evidence="1 2" key="1">
    <citation type="journal article" date="2018" name="Nat. Ecol. Evol.">
        <title>Shark genomes provide insights into elasmobranch evolution and the origin of vertebrates.</title>
        <authorList>
            <person name="Hara Y"/>
            <person name="Yamaguchi K"/>
            <person name="Onimaru K"/>
            <person name="Kadota M"/>
            <person name="Koyanagi M"/>
            <person name="Keeley SD"/>
            <person name="Tatsumi K"/>
            <person name="Tanaka K"/>
            <person name="Motone F"/>
            <person name="Kageyama Y"/>
            <person name="Nozu R"/>
            <person name="Adachi N"/>
            <person name="Nishimura O"/>
            <person name="Nakagawa R"/>
            <person name="Tanegashima C"/>
            <person name="Kiyatake I"/>
            <person name="Matsumoto R"/>
            <person name="Murakumo K"/>
            <person name="Nishida K"/>
            <person name="Terakita A"/>
            <person name="Kuratani S"/>
            <person name="Sato K"/>
            <person name="Hyodo S Kuraku.S."/>
        </authorList>
    </citation>
    <scope>NUCLEOTIDE SEQUENCE [LARGE SCALE GENOMIC DNA]</scope>
</reference>
<name>A0A401RM15_CHIPU</name>
<gene>
    <name evidence="1" type="ORF">chiPu_0021788</name>
</gene>
<evidence type="ECO:0000313" key="2">
    <source>
        <dbReference type="Proteomes" id="UP000287033"/>
    </source>
</evidence>